<evidence type="ECO:0000313" key="5">
    <source>
        <dbReference type="Proteomes" id="UP001195769"/>
    </source>
</evidence>
<accession>A0AAD4EC24</accession>
<keyword evidence="2" id="KW-1133">Transmembrane helix</keyword>
<keyword evidence="5" id="KW-1185">Reference proteome</keyword>
<organism evidence="4 5">
    <name type="scientific">Suillus fuscotomentosus</name>
    <dbReference type="NCBI Taxonomy" id="1912939"/>
    <lineage>
        <taxon>Eukaryota</taxon>
        <taxon>Fungi</taxon>
        <taxon>Dikarya</taxon>
        <taxon>Basidiomycota</taxon>
        <taxon>Agaricomycotina</taxon>
        <taxon>Agaricomycetes</taxon>
        <taxon>Agaricomycetidae</taxon>
        <taxon>Boletales</taxon>
        <taxon>Suillineae</taxon>
        <taxon>Suillaceae</taxon>
        <taxon>Suillus</taxon>
    </lineage>
</organism>
<evidence type="ECO:0000256" key="3">
    <source>
        <dbReference type="SAM" id="SignalP"/>
    </source>
</evidence>
<feature type="signal peptide" evidence="3">
    <location>
        <begin position="1"/>
        <end position="18"/>
    </location>
</feature>
<reference evidence="4" key="1">
    <citation type="journal article" date="2020" name="New Phytol.">
        <title>Comparative genomics reveals dynamic genome evolution in host specialist ectomycorrhizal fungi.</title>
        <authorList>
            <person name="Lofgren L.A."/>
            <person name="Nguyen N.H."/>
            <person name="Vilgalys R."/>
            <person name="Ruytinx J."/>
            <person name="Liao H.L."/>
            <person name="Branco S."/>
            <person name="Kuo A."/>
            <person name="LaButti K."/>
            <person name="Lipzen A."/>
            <person name="Andreopoulos W."/>
            <person name="Pangilinan J."/>
            <person name="Riley R."/>
            <person name="Hundley H."/>
            <person name="Na H."/>
            <person name="Barry K."/>
            <person name="Grigoriev I.V."/>
            <person name="Stajich J.E."/>
            <person name="Kennedy P.G."/>
        </authorList>
    </citation>
    <scope>NUCLEOTIDE SEQUENCE</scope>
    <source>
        <strain evidence="4">FC203</strain>
    </source>
</reference>
<feature type="compositionally biased region" description="Low complexity" evidence="1">
    <location>
        <begin position="294"/>
        <end position="308"/>
    </location>
</feature>
<evidence type="ECO:0000313" key="4">
    <source>
        <dbReference type="EMBL" id="KAG1903503.1"/>
    </source>
</evidence>
<keyword evidence="2" id="KW-0472">Membrane</keyword>
<name>A0AAD4EC24_9AGAM</name>
<feature type="region of interest" description="Disordered" evidence="1">
    <location>
        <begin position="236"/>
        <end position="311"/>
    </location>
</feature>
<protein>
    <submittedName>
        <fullName evidence="4">Uncharacterized protein</fullName>
    </submittedName>
</protein>
<proteinExistence type="predicted"/>
<dbReference type="GeneID" id="64657941"/>
<dbReference type="EMBL" id="JABBWK010000012">
    <property type="protein sequence ID" value="KAG1903503.1"/>
    <property type="molecule type" value="Genomic_DNA"/>
</dbReference>
<keyword evidence="2" id="KW-0812">Transmembrane</keyword>
<comment type="caution">
    <text evidence="4">The sequence shown here is derived from an EMBL/GenBank/DDBJ whole genome shotgun (WGS) entry which is preliminary data.</text>
</comment>
<evidence type="ECO:0000256" key="2">
    <source>
        <dbReference type="SAM" id="Phobius"/>
    </source>
</evidence>
<gene>
    <name evidence="4" type="ORF">F5891DRAFT_1105089</name>
</gene>
<feature type="transmembrane region" description="Helical" evidence="2">
    <location>
        <begin position="343"/>
        <end position="361"/>
    </location>
</feature>
<keyword evidence="3" id="KW-0732">Signal</keyword>
<feature type="transmembrane region" description="Helical" evidence="2">
    <location>
        <begin position="114"/>
        <end position="135"/>
    </location>
</feature>
<dbReference type="Proteomes" id="UP001195769">
    <property type="component" value="Unassembled WGS sequence"/>
</dbReference>
<sequence>MMFTTLISVPLLALAVSSLPILPDSKQMSGEIQDSMQVAFRLRPSHPDDFYRDTEMVIGPTSAAADVDAVHGSINTEGLVPFGQRIMTVISSGDEVPTTHNLPDLVTNYGEADFLTSVFTLFLIFSCTIALLALASVGLRLYAIKDLHTQILWSYKAWQSLLHAENYAVLSSCRRNSNTGTVIAVTQSILNEKSEEPPYFSARASALLSYVSITTSDDSQEDSEDEKFHDALDILPSLGVQDPSPDSPLRNLSLPPIPTAPDPTPDDRPTPPQACVHPAINSEAREPPARPSWSVRVASSTPVTPSSPLIHPRSRAYRGVPEFDIALAMQLRPGRGVGADPAWMVRFLMAIFGWFAVALAGNK</sequence>
<dbReference type="AlphaFoldDB" id="A0AAD4EC24"/>
<evidence type="ECO:0000256" key="1">
    <source>
        <dbReference type="SAM" id="MobiDB-lite"/>
    </source>
</evidence>
<feature type="chain" id="PRO_5042283000" evidence="3">
    <location>
        <begin position="19"/>
        <end position="363"/>
    </location>
</feature>
<dbReference type="RefSeq" id="XP_041229078.1">
    <property type="nucleotide sequence ID" value="XM_041363643.1"/>
</dbReference>